<dbReference type="EMBL" id="QGGB01000008">
    <property type="protein sequence ID" value="PWN05818.1"/>
    <property type="molecule type" value="Genomic_DNA"/>
</dbReference>
<organism evidence="2 3">
    <name type="scientific">Rhodohalobacter mucosus</name>
    <dbReference type="NCBI Taxonomy" id="2079485"/>
    <lineage>
        <taxon>Bacteria</taxon>
        <taxon>Pseudomonadati</taxon>
        <taxon>Balneolota</taxon>
        <taxon>Balneolia</taxon>
        <taxon>Balneolales</taxon>
        <taxon>Balneolaceae</taxon>
        <taxon>Rhodohalobacter</taxon>
    </lineage>
</organism>
<dbReference type="InterPro" id="IPR045057">
    <property type="entry name" value="Gcn5-rel_NAT"/>
</dbReference>
<dbReference type="SUPFAM" id="SSF55729">
    <property type="entry name" value="Acyl-CoA N-acyltransferases (Nat)"/>
    <property type="match status" value="1"/>
</dbReference>
<dbReference type="AlphaFoldDB" id="A0A316TPS7"/>
<gene>
    <name evidence="2" type="ORF">DDZ15_11540</name>
</gene>
<keyword evidence="3" id="KW-1185">Reference proteome</keyword>
<dbReference type="PANTHER" id="PTHR31435:SF10">
    <property type="entry name" value="BSR4717 PROTEIN"/>
    <property type="match status" value="1"/>
</dbReference>
<accession>A0A316TPS7</accession>
<name>A0A316TPS7_9BACT</name>
<keyword evidence="2" id="KW-0808">Transferase</keyword>
<proteinExistence type="predicted"/>
<comment type="caution">
    <text evidence="2">The sequence shown here is derived from an EMBL/GenBank/DDBJ whole genome shotgun (WGS) entry which is preliminary data.</text>
</comment>
<dbReference type="OrthoDB" id="1120671at2"/>
<dbReference type="Gene3D" id="3.40.630.30">
    <property type="match status" value="1"/>
</dbReference>
<feature type="domain" description="N-acetyltransferase" evidence="1">
    <location>
        <begin position="8"/>
        <end position="94"/>
    </location>
</feature>
<dbReference type="PANTHER" id="PTHR31435">
    <property type="entry name" value="PROTEIN NATD1"/>
    <property type="match status" value="1"/>
</dbReference>
<evidence type="ECO:0000313" key="3">
    <source>
        <dbReference type="Proteomes" id="UP000245533"/>
    </source>
</evidence>
<evidence type="ECO:0000313" key="2">
    <source>
        <dbReference type="EMBL" id="PWN05818.1"/>
    </source>
</evidence>
<dbReference type="RefSeq" id="WP_109647261.1">
    <property type="nucleotide sequence ID" value="NZ_QGGB01000008.1"/>
</dbReference>
<dbReference type="InterPro" id="IPR031165">
    <property type="entry name" value="GNAT_YJDJ"/>
</dbReference>
<reference evidence="2 3" key="1">
    <citation type="submission" date="2018-05" db="EMBL/GenBank/DDBJ databases">
        <title>Rhodohalobacter halophilus gen. nov., sp. nov., a moderately halophilic member of the family Balneolaceae.</title>
        <authorList>
            <person name="Liu Z.-W."/>
        </authorList>
    </citation>
    <scope>NUCLEOTIDE SEQUENCE [LARGE SCALE GENOMIC DNA]</scope>
    <source>
        <strain evidence="2 3">8A47</strain>
    </source>
</reference>
<sequence>MSEKIQVKDNKEKKRFELEREGKTSFVDYILTNQGTIYLTHTEVPKELEGQGIASDLLSGVFQVVSERELSVVPICPFVKSWLSRNPDWKRLLHENHRF</sequence>
<evidence type="ECO:0000259" key="1">
    <source>
        <dbReference type="PROSITE" id="PS51729"/>
    </source>
</evidence>
<protein>
    <submittedName>
        <fullName evidence="2">N-acetyltransferase</fullName>
    </submittedName>
</protein>
<dbReference type="Proteomes" id="UP000245533">
    <property type="component" value="Unassembled WGS sequence"/>
</dbReference>
<dbReference type="Pfam" id="PF14542">
    <property type="entry name" value="Acetyltransf_CG"/>
    <property type="match status" value="1"/>
</dbReference>
<dbReference type="GO" id="GO:0016740">
    <property type="term" value="F:transferase activity"/>
    <property type="evidence" value="ECO:0007669"/>
    <property type="project" value="UniProtKB-KW"/>
</dbReference>
<dbReference type="PROSITE" id="PS51729">
    <property type="entry name" value="GNAT_YJDJ"/>
    <property type="match status" value="1"/>
</dbReference>
<dbReference type="InterPro" id="IPR016181">
    <property type="entry name" value="Acyl_CoA_acyltransferase"/>
</dbReference>